<keyword evidence="1" id="KW-0175">Coiled coil</keyword>
<proteinExistence type="predicted"/>
<evidence type="ECO:0000313" key="2">
    <source>
        <dbReference type="EMBL" id="KAF0544890.1"/>
    </source>
</evidence>
<dbReference type="EMBL" id="WTPW01000123">
    <property type="protein sequence ID" value="KAF0544890.1"/>
    <property type="molecule type" value="Genomic_DNA"/>
</dbReference>
<comment type="caution">
    <text evidence="2">The sequence shown here is derived from an EMBL/GenBank/DDBJ whole genome shotgun (WGS) entry which is preliminary data.</text>
</comment>
<protein>
    <submittedName>
        <fullName evidence="2">Uncharacterized protein</fullName>
    </submittedName>
</protein>
<dbReference type="Proteomes" id="UP000439903">
    <property type="component" value="Unassembled WGS sequence"/>
</dbReference>
<organism evidence="2 3">
    <name type="scientific">Gigaspora margarita</name>
    <dbReference type="NCBI Taxonomy" id="4874"/>
    <lineage>
        <taxon>Eukaryota</taxon>
        <taxon>Fungi</taxon>
        <taxon>Fungi incertae sedis</taxon>
        <taxon>Mucoromycota</taxon>
        <taxon>Glomeromycotina</taxon>
        <taxon>Glomeromycetes</taxon>
        <taxon>Diversisporales</taxon>
        <taxon>Gigasporaceae</taxon>
        <taxon>Gigaspora</taxon>
    </lineage>
</organism>
<accession>A0A8H4ESD5</accession>
<keyword evidence="3" id="KW-1185">Reference proteome</keyword>
<name>A0A8H4ESD5_GIGMA</name>
<reference evidence="2 3" key="1">
    <citation type="journal article" date="2019" name="Environ. Microbiol.">
        <title>At the nexus of three kingdoms: the genome of the mycorrhizal fungus Gigaspora margarita provides insights into plant, endobacterial and fungal interactions.</title>
        <authorList>
            <person name="Venice F."/>
            <person name="Ghignone S."/>
            <person name="Salvioli di Fossalunga A."/>
            <person name="Amselem J."/>
            <person name="Novero M."/>
            <person name="Xianan X."/>
            <person name="Sedzielewska Toro K."/>
            <person name="Morin E."/>
            <person name="Lipzen A."/>
            <person name="Grigoriev I.V."/>
            <person name="Henrissat B."/>
            <person name="Martin F.M."/>
            <person name="Bonfante P."/>
        </authorList>
    </citation>
    <scope>NUCLEOTIDE SEQUENCE [LARGE SCALE GENOMIC DNA]</scope>
    <source>
        <strain evidence="2 3">BEG34</strain>
    </source>
</reference>
<evidence type="ECO:0000313" key="3">
    <source>
        <dbReference type="Proteomes" id="UP000439903"/>
    </source>
</evidence>
<dbReference type="AlphaFoldDB" id="A0A8H4ESD5"/>
<sequence length="75" mass="9277">MTERNQKKEKQKLKELKEQERQKLLDLYEELKKYLKFLYQVLRNEIVSILKNPEKKIILLFPIYYNELPKRPPSV</sequence>
<feature type="coiled-coil region" evidence="1">
    <location>
        <begin position="3"/>
        <end position="34"/>
    </location>
</feature>
<dbReference type="OrthoDB" id="10630415at2759"/>
<evidence type="ECO:0000256" key="1">
    <source>
        <dbReference type="SAM" id="Coils"/>
    </source>
</evidence>
<gene>
    <name evidence="2" type="ORF">F8M41_002564</name>
</gene>